<evidence type="ECO:0000313" key="3">
    <source>
        <dbReference type="Proteomes" id="UP000287033"/>
    </source>
</evidence>
<accession>A0A401SLE7</accession>
<dbReference type="AlphaFoldDB" id="A0A401SLE7"/>
<gene>
    <name evidence="2" type="ORF">chiPu_0009671</name>
</gene>
<sequence length="100" mass="10834">MITCVQPSLTTTATVSTSSPPTPQFKPSLPANRSAGFRACPTNQEAGTPGPIGQRGARQPRPAVRFQTPYRQRPRPFQKSLPPFAPDYGWRLVMWPGGGA</sequence>
<proteinExistence type="predicted"/>
<reference evidence="2 3" key="1">
    <citation type="journal article" date="2018" name="Nat. Ecol. Evol.">
        <title>Shark genomes provide insights into elasmobranch evolution and the origin of vertebrates.</title>
        <authorList>
            <person name="Hara Y"/>
            <person name="Yamaguchi K"/>
            <person name="Onimaru K"/>
            <person name="Kadota M"/>
            <person name="Koyanagi M"/>
            <person name="Keeley SD"/>
            <person name="Tatsumi K"/>
            <person name="Tanaka K"/>
            <person name="Motone F"/>
            <person name="Kageyama Y"/>
            <person name="Nozu R"/>
            <person name="Adachi N"/>
            <person name="Nishimura O"/>
            <person name="Nakagawa R"/>
            <person name="Tanegashima C"/>
            <person name="Kiyatake I"/>
            <person name="Matsumoto R"/>
            <person name="Murakumo K"/>
            <person name="Nishida K"/>
            <person name="Terakita A"/>
            <person name="Kuratani S"/>
            <person name="Sato K"/>
            <person name="Hyodo S Kuraku.S."/>
        </authorList>
    </citation>
    <scope>NUCLEOTIDE SEQUENCE [LARGE SCALE GENOMIC DNA]</scope>
</reference>
<feature type="compositionally biased region" description="Low complexity" evidence="1">
    <location>
        <begin position="7"/>
        <end position="19"/>
    </location>
</feature>
<feature type="region of interest" description="Disordered" evidence="1">
    <location>
        <begin position="1"/>
        <end position="82"/>
    </location>
</feature>
<evidence type="ECO:0000256" key="1">
    <source>
        <dbReference type="SAM" id="MobiDB-lite"/>
    </source>
</evidence>
<keyword evidence="3" id="KW-1185">Reference proteome</keyword>
<dbReference type="Proteomes" id="UP000287033">
    <property type="component" value="Unassembled WGS sequence"/>
</dbReference>
<dbReference type="EMBL" id="BEZZ01000349">
    <property type="protein sequence ID" value="GCC31214.1"/>
    <property type="molecule type" value="Genomic_DNA"/>
</dbReference>
<evidence type="ECO:0000313" key="2">
    <source>
        <dbReference type="EMBL" id="GCC31214.1"/>
    </source>
</evidence>
<organism evidence="2 3">
    <name type="scientific">Chiloscyllium punctatum</name>
    <name type="common">Brownbanded bambooshark</name>
    <name type="synonym">Hemiscyllium punctatum</name>
    <dbReference type="NCBI Taxonomy" id="137246"/>
    <lineage>
        <taxon>Eukaryota</taxon>
        <taxon>Metazoa</taxon>
        <taxon>Chordata</taxon>
        <taxon>Craniata</taxon>
        <taxon>Vertebrata</taxon>
        <taxon>Chondrichthyes</taxon>
        <taxon>Elasmobranchii</taxon>
        <taxon>Galeomorphii</taxon>
        <taxon>Galeoidea</taxon>
        <taxon>Orectolobiformes</taxon>
        <taxon>Hemiscylliidae</taxon>
        <taxon>Chiloscyllium</taxon>
    </lineage>
</organism>
<protein>
    <submittedName>
        <fullName evidence="2">Uncharacterized protein</fullName>
    </submittedName>
</protein>
<comment type="caution">
    <text evidence="2">The sequence shown here is derived from an EMBL/GenBank/DDBJ whole genome shotgun (WGS) entry which is preliminary data.</text>
</comment>
<name>A0A401SLE7_CHIPU</name>